<dbReference type="EMBL" id="OU503056">
    <property type="protein sequence ID" value="CAI9784743.1"/>
    <property type="molecule type" value="Genomic_DNA"/>
</dbReference>
<sequence length="117" mass="13115">MESIVSNSVTDGGAAEIFASDDKEKAGSNPRNGFVSMEGTRLLKNLQPKIVSGDFGYILEYVPHFSDYIPHLPVRIISNLGFVAYDQIFDSVTKTWIGCLILLTFTCFEWEKNVKNF</sequence>
<evidence type="ECO:0000313" key="1">
    <source>
        <dbReference type="EMBL" id="CAI9784743.1"/>
    </source>
</evidence>
<accession>A0AAD2ABJ3</accession>
<protein>
    <submittedName>
        <fullName evidence="1">Uncharacterized protein</fullName>
    </submittedName>
</protein>
<reference evidence="1" key="1">
    <citation type="submission" date="2023-05" db="EMBL/GenBank/DDBJ databases">
        <authorList>
            <person name="Huff M."/>
        </authorList>
    </citation>
    <scope>NUCLEOTIDE SEQUENCE</scope>
</reference>
<keyword evidence="2" id="KW-1185">Reference proteome</keyword>
<dbReference type="AlphaFoldDB" id="A0AAD2ABJ3"/>
<proteinExistence type="predicted"/>
<gene>
    <name evidence="1" type="ORF">FPE_LOCUS32173</name>
</gene>
<dbReference type="Proteomes" id="UP000834106">
    <property type="component" value="Chromosome 21"/>
</dbReference>
<organism evidence="1 2">
    <name type="scientific">Fraxinus pennsylvanica</name>
    <dbReference type="NCBI Taxonomy" id="56036"/>
    <lineage>
        <taxon>Eukaryota</taxon>
        <taxon>Viridiplantae</taxon>
        <taxon>Streptophyta</taxon>
        <taxon>Embryophyta</taxon>
        <taxon>Tracheophyta</taxon>
        <taxon>Spermatophyta</taxon>
        <taxon>Magnoliopsida</taxon>
        <taxon>eudicotyledons</taxon>
        <taxon>Gunneridae</taxon>
        <taxon>Pentapetalae</taxon>
        <taxon>asterids</taxon>
        <taxon>lamiids</taxon>
        <taxon>Lamiales</taxon>
        <taxon>Oleaceae</taxon>
        <taxon>Oleeae</taxon>
        <taxon>Fraxinus</taxon>
    </lineage>
</organism>
<evidence type="ECO:0000313" key="2">
    <source>
        <dbReference type="Proteomes" id="UP000834106"/>
    </source>
</evidence>
<name>A0AAD2ABJ3_9LAMI</name>